<dbReference type="InterPro" id="IPR036237">
    <property type="entry name" value="Xyl_isomerase-like_sf"/>
</dbReference>
<dbReference type="InterPro" id="IPR050312">
    <property type="entry name" value="IolE/XylAMocC-like"/>
</dbReference>
<dbReference type="PANTHER" id="PTHR12110:SF41">
    <property type="entry name" value="INOSOSE DEHYDRATASE"/>
    <property type="match status" value="1"/>
</dbReference>
<comment type="caution">
    <text evidence="2">The sequence shown here is derived from an EMBL/GenBank/DDBJ whole genome shotgun (WGS) entry which is preliminary data.</text>
</comment>
<dbReference type="SUPFAM" id="SSF51658">
    <property type="entry name" value="Xylose isomerase-like"/>
    <property type="match status" value="1"/>
</dbReference>
<sequence length="297" mass="33254">MNPITKSMSRRSVLKAGALALTAPFLSKLDALALAPKAAGLQLYTLRNELGKDLEGTIAKVAQIGYKKVENFGYADGKFFGKSPKEYAALLKNNGLLAPSGHYLLGKAMPNMKGTLMNDWSRAVDDAAELGQQYMICAFLFPDERKSLDDYKRYADLFNKAAETCKARGIQFGYHNHDFEFMNVEGQVPYDVLLKNTDPKLVKMELDLYWTVFAGKDPVELFKQNPGRFPLWHLKDMAKTEKREFAEVGTGSIDFARLLKAKKTAGLVHSFVEQDVCQRPPLEAIAISYQNVQKLNI</sequence>
<dbReference type="AlphaFoldDB" id="A0A7J5TYQ5"/>
<reference evidence="2 3" key="1">
    <citation type="submission" date="2019-10" db="EMBL/GenBank/DDBJ databases">
        <title>Rudanella paleaurantiibacter sp. nov., isolated from sludge.</title>
        <authorList>
            <person name="Xu S.Q."/>
        </authorList>
    </citation>
    <scope>NUCLEOTIDE SEQUENCE [LARGE SCALE GENOMIC DNA]</scope>
    <source>
        <strain evidence="2 3">HX-22-17</strain>
    </source>
</reference>
<feature type="domain" description="Xylose isomerase-like TIM barrel" evidence="1">
    <location>
        <begin position="58"/>
        <end position="261"/>
    </location>
</feature>
<evidence type="ECO:0000259" key="1">
    <source>
        <dbReference type="Pfam" id="PF01261"/>
    </source>
</evidence>
<keyword evidence="3" id="KW-1185">Reference proteome</keyword>
<dbReference type="InterPro" id="IPR006311">
    <property type="entry name" value="TAT_signal"/>
</dbReference>
<dbReference type="InterPro" id="IPR013022">
    <property type="entry name" value="Xyl_isomerase-like_TIM-brl"/>
</dbReference>
<protein>
    <submittedName>
        <fullName evidence="2">TIM barrel protein</fullName>
    </submittedName>
</protein>
<dbReference type="Pfam" id="PF01261">
    <property type="entry name" value="AP_endonuc_2"/>
    <property type="match status" value="1"/>
</dbReference>
<dbReference type="Gene3D" id="3.20.20.150">
    <property type="entry name" value="Divalent-metal-dependent TIM barrel enzymes"/>
    <property type="match status" value="1"/>
</dbReference>
<evidence type="ECO:0000313" key="3">
    <source>
        <dbReference type="Proteomes" id="UP000488299"/>
    </source>
</evidence>
<dbReference type="PROSITE" id="PS51318">
    <property type="entry name" value="TAT"/>
    <property type="match status" value="1"/>
</dbReference>
<dbReference type="Proteomes" id="UP000488299">
    <property type="component" value="Unassembled WGS sequence"/>
</dbReference>
<accession>A0A7J5TYQ5</accession>
<dbReference type="PANTHER" id="PTHR12110">
    <property type="entry name" value="HYDROXYPYRUVATE ISOMERASE"/>
    <property type="match status" value="1"/>
</dbReference>
<dbReference type="EMBL" id="WELI01000005">
    <property type="protein sequence ID" value="KAB7730244.1"/>
    <property type="molecule type" value="Genomic_DNA"/>
</dbReference>
<gene>
    <name evidence="2" type="ORF">F5984_13815</name>
</gene>
<name>A0A7J5TYQ5_9BACT</name>
<organism evidence="2 3">
    <name type="scientific">Rudanella paleaurantiibacter</name>
    <dbReference type="NCBI Taxonomy" id="2614655"/>
    <lineage>
        <taxon>Bacteria</taxon>
        <taxon>Pseudomonadati</taxon>
        <taxon>Bacteroidota</taxon>
        <taxon>Cytophagia</taxon>
        <taxon>Cytophagales</taxon>
        <taxon>Cytophagaceae</taxon>
        <taxon>Rudanella</taxon>
    </lineage>
</organism>
<evidence type="ECO:0000313" key="2">
    <source>
        <dbReference type="EMBL" id="KAB7730244.1"/>
    </source>
</evidence>
<dbReference type="RefSeq" id="WP_152124841.1">
    <property type="nucleotide sequence ID" value="NZ_WELI01000005.1"/>
</dbReference>
<proteinExistence type="predicted"/>